<dbReference type="EMBL" id="JNBR01001843">
    <property type="protein sequence ID" value="OQR84635.1"/>
    <property type="molecule type" value="Genomic_DNA"/>
</dbReference>
<dbReference type="AlphaFoldDB" id="A0A1V9YFW4"/>
<protein>
    <recommendedName>
        <fullName evidence="1">Peroxin/Ferlin domain-containing protein</fullName>
    </recommendedName>
</protein>
<feature type="domain" description="Peroxin/Ferlin" evidence="1">
    <location>
        <begin position="210"/>
        <end position="242"/>
    </location>
</feature>
<gene>
    <name evidence="2" type="ORF">ACHHYP_13124</name>
</gene>
<organism evidence="2 3">
    <name type="scientific">Achlya hypogyna</name>
    <name type="common">Oomycete</name>
    <name type="synonym">Protoachlya hypogyna</name>
    <dbReference type="NCBI Taxonomy" id="1202772"/>
    <lineage>
        <taxon>Eukaryota</taxon>
        <taxon>Sar</taxon>
        <taxon>Stramenopiles</taxon>
        <taxon>Oomycota</taxon>
        <taxon>Saprolegniomycetes</taxon>
        <taxon>Saprolegniales</taxon>
        <taxon>Achlyaceae</taxon>
        <taxon>Achlya</taxon>
    </lineage>
</organism>
<dbReference type="Proteomes" id="UP000243579">
    <property type="component" value="Unassembled WGS sequence"/>
</dbReference>
<evidence type="ECO:0000313" key="2">
    <source>
        <dbReference type="EMBL" id="OQR84635.1"/>
    </source>
</evidence>
<accession>A0A1V9YFW4</accession>
<dbReference type="InterPro" id="IPR006614">
    <property type="entry name" value="Peroxin/Ferlin"/>
</dbReference>
<dbReference type="OrthoDB" id="72441at2759"/>
<reference evidence="2 3" key="1">
    <citation type="journal article" date="2014" name="Genome Biol. Evol.">
        <title>The secreted proteins of Achlya hypogyna and Thraustotheca clavata identify the ancestral oomycete secretome and reveal gene acquisitions by horizontal gene transfer.</title>
        <authorList>
            <person name="Misner I."/>
            <person name="Blouin N."/>
            <person name="Leonard G."/>
            <person name="Richards T.A."/>
            <person name="Lane C.E."/>
        </authorList>
    </citation>
    <scope>NUCLEOTIDE SEQUENCE [LARGE SCALE GENOMIC DNA]</scope>
    <source>
        <strain evidence="2 3">ATCC 48635</strain>
    </source>
</reference>
<sequence>MTAVVHSSAPRLLRVQVEEISYARDTSCVSALPTELIVVTKLRGHGSPTDVFRSAPAPAAQAAWAHEIYEFHVTEAEMYTRVLECVVLRVNCLGMRAIVGSAKLPLSTFERERHHAHATAVALDNTESDLRVRVSVDVWDATEAAAAIEGDAWEHERYERGRGWSSRHLRADDRPVYRCGPNTGNDLAAVVPPTPTGYIESLGWAADTNGWFYATSFAGPWHNSKGAYACRRRRIVHRYRKVDAAIEPPVGQSVAMPDMSLQASLHKHKIATEDY</sequence>
<proteinExistence type="predicted"/>
<dbReference type="GO" id="GO:0016020">
    <property type="term" value="C:membrane"/>
    <property type="evidence" value="ECO:0007669"/>
    <property type="project" value="InterPro"/>
</dbReference>
<evidence type="ECO:0000313" key="3">
    <source>
        <dbReference type="Proteomes" id="UP000243579"/>
    </source>
</evidence>
<dbReference type="SMART" id="SM00694">
    <property type="entry name" value="DysFC"/>
    <property type="match status" value="1"/>
</dbReference>
<name>A0A1V9YFW4_ACHHY</name>
<comment type="caution">
    <text evidence="2">The sequence shown here is derived from an EMBL/GenBank/DDBJ whole genome shotgun (WGS) entry which is preliminary data.</text>
</comment>
<keyword evidence="3" id="KW-1185">Reference proteome</keyword>
<evidence type="ECO:0000259" key="1">
    <source>
        <dbReference type="SMART" id="SM00694"/>
    </source>
</evidence>